<dbReference type="Pfam" id="PF02789">
    <property type="entry name" value="Peptidase_M17_N"/>
    <property type="match status" value="1"/>
</dbReference>
<dbReference type="InterPro" id="IPR043472">
    <property type="entry name" value="Macro_dom-like"/>
</dbReference>
<comment type="catalytic activity">
    <reaction evidence="2 8">
        <text>Release of an N-terminal amino acid, preferentially leucine, but not glutamic or aspartic acids.</text>
        <dbReference type="EC" id="3.4.11.10"/>
    </reaction>
</comment>
<proteinExistence type="inferred from homology"/>
<evidence type="ECO:0000313" key="11">
    <source>
        <dbReference type="EMBL" id="AWM36423.1"/>
    </source>
</evidence>
<dbReference type="EC" id="3.4.11.1" evidence="8"/>
<keyword evidence="8" id="KW-0479">Metal-binding</keyword>
<feature type="region of interest" description="Disordered" evidence="9">
    <location>
        <begin position="1"/>
        <end position="66"/>
    </location>
</feature>
<comment type="catalytic activity">
    <reaction evidence="1 8">
        <text>Release of an N-terminal amino acid, Xaa-|-Yaa-, in which Xaa is preferably Leu, but may be other amino acids including Pro although not Arg or Lys, and Yaa may be Pro. Amino acid amides and methyl esters are also readily hydrolyzed, but rates on arylamides are exceedingly low.</text>
        <dbReference type="EC" id="3.4.11.1"/>
    </reaction>
</comment>
<name>A0A2Z3GRL8_9BACT</name>
<dbReference type="GO" id="GO:0006508">
    <property type="term" value="P:proteolysis"/>
    <property type="evidence" value="ECO:0007669"/>
    <property type="project" value="UniProtKB-KW"/>
</dbReference>
<dbReference type="NCBIfam" id="NF002073">
    <property type="entry name" value="PRK00913.1-2"/>
    <property type="match status" value="1"/>
</dbReference>
<feature type="binding site" evidence="8">
    <location>
        <position position="405"/>
    </location>
    <ligand>
        <name>Mn(2+)</name>
        <dbReference type="ChEBI" id="CHEBI:29035"/>
        <label>1</label>
    </ligand>
</feature>
<organism evidence="11 12">
    <name type="scientific">Gemmata obscuriglobus</name>
    <dbReference type="NCBI Taxonomy" id="114"/>
    <lineage>
        <taxon>Bacteria</taxon>
        <taxon>Pseudomonadati</taxon>
        <taxon>Planctomycetota</taxon>
        <taxon>Planctomycetia</taxon>
        <taxon>Gemmatales</taxon>
        <taxon>Gemmataceae</taxon>
        <taxon>Gemmata</taxon>
    </lineage>
</organism>
<dbReference type="KEGG" id="gog:C1280_04905"/>
<comment type="similarity">
    <text evidence="3 8">Belongs to the peptidase M17 family.</text>
</comment>
<dbReference type="GO" id="GO:0005737">
    <property type="term" value="C:cytoplasm"/>
    <property type="evidence" value="ECO:0007669"/>
    <property type="project" value="UniProtKB-SubCell"/>
</dbReference>
<evidence type="ECO:0000256" key="6">
    <source>
        <dbReference type="ARBA" id="ARBA00022801"/>
    </source>
</evidence>
<evidence type="ECO:0000313" key="12">
    <source>
        <dbReference type="Proteomes" id="UP000245802"/>
    </source>
</evidence>
<dbReference type="OrthoDB" id="9809354at2"/>
<keyword evidence="4 8" id="KW-0031">Aminopeptidase</keyword>
<feature type="compositionally biased region" description="Basic and acidic residues" evidence="9">
    <location>
        <begin position="15"/>
        <end position="26"/>
    </location>
</feature>
<evidence type="ECO:0000256" key="4">
    <source>
        <dbReference type="ARBA" id="ARBA00022438"/>
    </source>
</evidence>
<feature type="compositionally biased region" description="Basic and acidic residues" evidence="9">
    <location>
        <begin position="47"/>
        <end position="66"/>
    </location>
</feature>
<dbReference type="PROSITE" id="PS00631">
    <property type="entry name" value="CYTOSOL_AP"/>
    <property type="match status" value="1"/>
</dbReference>
<keyword evidence="8" id="KW-0963">Cytoplasm</keyword>
<feature type="compositionally biased region" description="Basic residues" evidence="9">
    <location>
        <begin position="37"/>
        <end position="46"/>
    </location>
</feature>
<dbReference type="EMBL" id="CP025958">
    <property type="protein sequence ID" value="AWM36423.1"/>
    <property type="molecule type" value="Genomic_DNA"/>
</dbReference>
<evidence type="ECO:0000256" key="3">
    <source>
        <dbReference type="ARBA" id="ARBA00009528"/>
    </source>
</evidence>
<dbReference type="Pfam" id="PF00883">
    <property type="entry name" value="Peptidase_M17"/>
    <property type="match status" value="1"/>
</dbReference>
<feature type="binding site" evidence="8">
    <location>
        <position position="407"/>
    </location>
    <ligand>
        <name>Mn(2+)</name>
        <dbReference type="ChEBI" id="CHEBI:29035"/>
        <label>1</label>
    </ligand>
</feature>
<reference evidence="11 12" key="1">
    <citation type="submission" date="2018-01" db="EMBL/GenBank/DDBJ databases">
        <title>G. obscuriglobus.</title>
        <authorList>
            <person name="Franke J."/>
            <person name="Blomberg W."/>
            <person name="Selmecki A."/>
        </authorList>
    </citation>
    <scope>NUCLEOTIDE SEQUENCE [LARGE SCALE GENOMIC DNA]</scope>
    <source>
        <strain evidence="11 12">DSM 5831</strain>
    </source>
</reference>
<feature type="active site" evidence="8">
    <location>
        <position position="409"/>
    </location>
</feature>
<dbReference type="SUPFAM" id="SSF52949">
    <property type="entry name" value="Macro domain-like"/>
    <property type="match status" value="1"/>
</dbReference>
<comment type="cofactor">
    <cofactor evidence="8">
        <name>Mn(2+)</name>
        <dbReference type="ChEBI" id="CHEBI:29035"/>
    </cofactor>
    <text evidence="8">Binds 2 manganese ions per subunit.</text>
</comment>
<keyword evidence="6 8" id="KW-0378">Hydrolase</keyword>
<dbReference type="CDD" id="cd00433">
    <property type="entry name" value="Peptidase_M17"/>
    <property type="match status" value="1"/>
</dbReference>
<protein>
    <recommendedName>
        <fullName evidence="8">Probable cytosol aminopeptidase</fullName>
        <ecNumber evidence="8">3.4.11.1</ecNumber>
    </recommendedName>
    <alternativeName>
        <fullName evidence="8">Leucine aminopeptidase</fullName>
        <shortName evidence="8">LAP</shortName>
        <ecNumber evidence="8">3.4.11.10</ecNumber>
    </alternativeName>
    <alternativeName>
        <fullName evidence="8">Leucyl aminopeptidase</fullName>
    </alternativeName>
</protein>
<keyword evidence="12" id="KW-1185">Reference proteome</keyword>
<evidence type="ECO:0000256" key="2">
    <source>
        <dbReference type="ARBA" id="ARBA00000967"/>
    </source>
</evidence>
<evidence type="ECO:0000256" key="7">
    <source>
        <dbReference type="ARBA" id="ARBA00023211"/>
    </source>
</evidence>
<feature type="domain" description="Cytosol aminopeptidase" evidence="10">
    <location>
        <begin position="403"/>
        <end position="410"/>
    </location>
</feature>
<evidence type="ECO:0000256" key="1">
    <source>
        <dbReference type="ARBA" id="ARBA00000135"/>
    </source>
</evidence>
<comment type="subcellular location">
    <subcellularLocation>
        <location evidence="8">Cytoplasm</location>
    </subcellularLocation>
</comment>
<dbReference type="InterPro" id="IPR008283">
    <property type="entry name" value="Peptidase_M17_N"/>
</dbReference>
<evidence type="ECO:0000256" key="8">
    <source>
        <dbReference type="HAMAP-Rule" id="MF_00181"/>
    </source>
</evidence>
<gene>
    <name evidence="8" type="primary">pepA</name>
    <name evidence="11" type="ORF">C1280_04905</name>
</gene>
<dbReference type="HAMAP" id="MF_00181">
    <property type="entry name" value="Cytosol_peptidase_M17"/>
    <property type="match status" value="1"/>
</dbReference>
<dbReference type="InterPro" id="IPR023042">
    <property type="entry name" value="Peptidase_M17_leu_NH2_pept"/>
</dbReference>
<accession>A0A2Z3GRL8</accession>
<dbReference type="PANTHER" id="PTHR11963">
    <property type="entry name" value="LEUCINE AMINOPEPTIDASE-RELATED"/>
    <property type="match status" value="1"/>
</dbReference>
<feature type="binding site" evidence="8">
    <location>
        <position position="407"/>
    </location>
    <ligand>
        <name>Mn(2+)</name>
        <dbReference type="ChEBI" id="CHEBI:29035"/>
        <label>2</label>
    </ligand>
</feature>
<comment type="function">
    <text evidence="8">Presumably involved in the processing and regular turnover of intracellular proteins. Catalyzes the removal of unsubstituted N-terminal amino acids from various peptides.</text>
</comment>
<dbReference type="Gene3D" id="3.40.630.10">
    <property type="entry name" value="Zn peptidases"/>
    <property type="match status" value="1"/>
</dbReference>
<evidence type="ECO:0000256" key="5">
    <source>
        <dbReference type="ARBA" id="ARBA00022670"/>
    </source>
</evidence>
<dbReference type="Gene3D" id="3.40.220.10">
    <property type="entry name" value="Leucine Aminopeptidase, subunit E, domain 1"/>
    <property type="match status" value="1"/>
</dbReference>
<dbReference type="GO" id="GO:0070006">
    <property type="term" value="F:metalloaminopeptidase activity"/>
    <property type="evidence" value="ECO:0007669"/>
    <property type="project" value="InterPro"/>
</dbReference>
<feature type="binding site" evidence="8">
    <location>
        <position position="323"/>
    </location>
    <ligand>
        <name>Mn(2+)</name>
        <dbReference type="ChEBI" id="CHEBI:29035"/>
        <label>2</label>
    </ligand>
</feature>
<keyword evidence="5 8" id="KW-0645">Protease</keyword>
<feature type="binding site" evidence="8">
    <location>
        <position position="346"/>
    </location>
    <ligand>
        <name>Mn(2+)</name>
        <dbReference type="ChEBI" id="CHEBI:29035"/>
        <label>2</label>
    </ligand>
</feature>
<dbReference type="EC" id="3.4.11.10" evidence="8"/>
<dbReference type="Proteomes" id="UP000245802">
    <property type="component" value="Chromosome"/>
</dbReference>
<dbReference type="SUPFAM" id="SSF53187">
    <property type="entry name" value="Zn-dependent exopeptidases"/>
    <property type="match status" value="1"/>
</dbReference>
<dbReference type="AlphaFoldDB" id="A0A2Z3GRL8"/>
<keyword evidence="7 8" id="KW-0464">Manganese</keyword>
<feature type="active site" evidence="8">
    <location>
        <position position="335"/>
    </location>
</feature>
<evidence type="ECO:0000256" key="9">
    <source>
        <dbReference type="SAM" id="MobiDB-lite"/>
    </source>
</evidence>
<sequence>MGLVGPERGGVRAVRQADARGPDRQAGHRSLCSFVSQRRRQKVRRGRAPERPEAGRRGRGDAEAVRPRHPVEEVAVLNLPQTQFEVSAEPLTAVRADWLVLGVWLDQPYSGPGAELVSKFREGGDFGAKHLELVPVLNPTGVAAARVLFVGLGKRADVKRATLHDAAAAAARHITAKKFATVAVAVPDPEFTLAVGVGLAQGSQGPGIRKGTPTRFAPERFVLVGGAADELPRVRAEARALWLARELVNTPPRELYPETFAVAAAGAGRAAGFEVEVWDESRIAAERMGSLLGVAEGSARPARLAVLRYTGNPGGPVLGLVGKGVTFDSGGLSLKPSDGMVDMKCDMAGAAAVLAGVQAVAELKLPVNLFGVLALVENMPSGTALKLGDVLTARNGKTIEVLNTDAEGRLILADALCLAAEHTKFLVNFATLTGACMVALGTETSGLMTNNDAWGEQILGAVAKAGERAWKLPMDASYDGLIKSKVADMRNTGGGRWAGAIAGGKFLEQFVGDAKWAHLDIAGPSFAEGESAAQDAGGTGCMVRSIVEMARAFGERGA</sequence>
<dbReference type="InterPro" id="IPR000819">
    <property type="entry name" value="Peptidase_M17_C"/>
</dbReference>
<dbReference type="GO" id="GO:0030145">
    <property type="term" value="F:manganese ion binding"/>
    <property type="evidence" value="ECO:0007669"/>
    <property type="project" value="UniProtKB-UniRule"/>
</dbReference>
<dbReference type="PANTHER" id="PTHR11963:SF23">
    <property type="entry name" value="CYTOSOL AMINOPEPTIDASE"/>
    <property type="match status" value="1"/>
</dbReference>
<dbReference type="PRINTS" id="PR00481">
    <property type="entry name" value="LAMNOPPTDASE"/>
</dbReference>
<evidence type="ECO:0000259" key="10">
    <source>
        <dbReference type="PROSITE" id="PS00631"/>
    </source>
</evidence>
<feature type="binding site" evidence="8">
    <location>
        <position position="328"/>
    </location>
    <ligand>
        <name>Mn(2+)</name>
        <dbReference type="ChEBI" id="CHEBI:29035"/>
        <label>1</label>
    </ligand>
</feature>
<feature type="binding site" evidence="8">
    <location>
        <position position="328"/>
    </location>
    <ligand>
        <name>Mn(2+)</name>
        <dbReference type="ChEBI" id="CHEBI:29035"/>
        <label>2</label>
    </ligand>
</feature>
<dbReference type="InterPro" id="IPR011356">
    <property type="entry name" value="Leucine_aapep/pepB"/>
</dbReference>